<gene>
    <name evidence="3" type="ORF">COLO4_26961</name>
</gene>
<dbReference type="Pfam" id="PF08268">
    <property type="entry name" value="FBA_3"/>
    <property type="match status" value="1"/>
</dbReference>
<reference evidence="4" key="1">
    <citation type="submission" date="2013-09" db="EMBL/GenBank/DDBJ databases">
        <title>Corchorus olitorius genome sequencing.</title>
        <authorList>
            <person name="Alam M."/>
            <person name="Haque M.S."/>
            <person name="Islam M.S."/>
            <person name="Emdad E.M."/>
            <person name="Islam M.M."/>
            <person name="Ahmed B."/>
            <person name="Halim A."/>
            <person name="Hossen Q.M.M."/>
            <person name="Hossain M.Z."/>
            <person name="Ahmed R."/>
            <person name="Khan M.M."/>
            <person name="Islam R."/>
            <person name="Rashid M.M."/>
            <person name="Khan S.A."/>
            <person name="Rahman M.S."/>
            <person name="Alam M."/>
            <person name="Yahiya A.S."/>
            <person name="Khan M.S."/>
            <person name="Azam M.S."/>
            <person name="Haque T."/>
            <person name="Lashkar M.Z.H."/>
            <person name="Akhand A.I."/>
            <person name="Morshed G."/>
            <person name="Roy S."/>
            <person name="Uddin K.S."/>
            <person name="Rabeya T."/>
            <person name="Hossain A.S."/>
            <person name="Chowdhury A."/>
            <person name="Snigdha A.R."/>
            <person name="Mortoza M.S."/>
            <person name="Matin S.A."/>
            <person name="Hoque S.M.E."/>
            <person name="Islam M.K."/>
            <person name="Roy D.K."/>
            <person name="Haider R."/>
            <person name="Moosa M.M."/>
            <person name="Elias S.M."/>
            <person name="Hasan A.M."/>
            <person name="Jahan S."/>
            <person name="Shafiuddin M."/>
            <person name="Mahmood N."/>
            <person name="Shommy N.S."/>
        </authorList>
    </citation>
    <scope>NUCLEOTIDE SEQUENCE [LARGE SCALE GENOMIC DNA]</scope>
    <source>
        <strain evidence="4">cv. O-4</strain>
    </source>
</reference>
<name>A0A1R3HTC7_9ROSI</name>
<proteinExistence type="predicted"/>
<protein>
    <recommendedName>
        <fullName evidence="5">F-box domain-containing protein</fullName>
    </recommendedName>
</protein>
<feature type="domain" description="F-box associated beta-propeller type 3" evidence="2">
    <location>
        <begin position="84"/>
        <end position="233"/>
    </location>
</feature>
<dbReference type="AlphaFoldDB" id="A0A1R3HTC7"/>
<accession>A0A1R3HTC7</accession>
<sequence length="349" mass="40668">MSLRLIQDLIADIFLSLPVKSLKRFRCLSKSCCHEIDSAAFTKAHLNRSIQTKTHRKLIFQDQHSDVCAIEFTGTKLDNVPAAFKDYKYHDSKFWGSCNGLVLLSALSLEGLDELWLWPPFTRQRKKLPDCPRCCYIEVGLGYDPLTNDYKVVQIPACCECNEEDSLNCVFSLASNTWRQLQLPFPLIRTIRGIYWNAVFLDGALHWMSHSDHELTIIITIVSFDVSKEEFNVDLIPGFQLPIPNYYRWNYYYDMSLEVLQGSLVFCHRISKHDHIELSYYAAKHGQWTKLYKLDLSYCSSTNWERNHFKIYEVSKDMGIKFCCKSGDFFIGMALNPEAWRDWELVQCV</sequence>
<dbReference type="InterPro" id="IPR013187">
    <property type="entry name" value="F-box-assoc_dom_typ3"/>
</dbReference>
<dbReference type="PANTHER" id="PTHR31672">
    <property type="entry name" value="BNACNNG10540D PROTEIN"/>
    <property type="match status" value="1"/>
</dbReference>
<keyword evidence="4" id="KW-1185">Reference proteome</keyword>
<dbReference type="STRING" id="93759.A0A1R3HTC7"/>
<organism evidence="3 4">
    <name type="scientific">Corchorus olitorius</name>
    <dbReference type="NCBI Taxonomy" id="93759"/>
    <lineage>
        <taxon>Eukaryota</taxon>
        <taxon>Viridiplantae</taxon>
        <taxon>Streptophyta</taxon>
        <taxon>Embryophyta</taxon>
        <taxon>Tracheophyta</taxon>
        <taxon>Spermatophyta</taxon>
        <taxon>Magnoliopsida</taxon>
        <taxon>eudicotyledons</taxon>
        <taxon>Gunneridae</taxon>
        <taxon>Pentapetalae</taxon>
        <taxon>rosids</taxon>
        <taxon>malvids</taxon>
        <taxon>Malvales</taxon>
        <taxon>Malvaceae</taxon>
        <taxon>Grewioideae</taxon>
        <taxon>Apeibeae</taxon>
        <taxon>Corchorus</taxon>
    </lineage>
</organism>
<evidence type="ECO:0000259" key="1">
    <source>
        <dbReference type="Pfam" id="PF00646"/>
    </source>
</evidence>
<dbReference type="Pfam" id="PF00646">
    <property type="entry name" value="F-box"/>
    <property type="match status" value="1"/>
</dbReference>
<evidence type="ECO:0008006" key="5">
    <source>
        <dbReference type="Google" id="ProtNLM"/>
    </source>
</evidence>
<evidence type="ECO:0000313" key="3">
    <source>
        <dbReference type="EMBL" id="OMO73637.1"/>
    </source>
</evidence>
<dbReference type="InterPro" id="IPR001810">
    <property type="entry name" value="F-box_dom"/>
</dbReference>
<comment type="caution">
    <text evidence="3">The sequence shown here is derived from an EMBL/GenBank/DDBJ whole genome shotgun (WGS) entry which is preliminary data.</text>
</comment>
<dbReference type="EMBL" id="AWUE01019407">
    <property type="protein sequence ID" value="OMO73637.1"/>
    <property type="molecule type" value="Genomic_DNA"/>
</dbReference>
<feature type="domain" description="F-box" evidence="1">
    <location>
        <begin position="3"/>
        <end position="39"/>
    </location>
</feature>
<evidence type="ECO:0000313" key="4">
    <source>
        <dbReference type="Proteomes" id="UP000187203"/>
    </source>
</evidence>
<dbReference type="InterPro" id="IPR050796">
    <property type="entry name" value="SCF_F-box_component"/>
</dbReference>
<dbReference type="NCBIfam" id="TIGR01640">
    <property type="entry name" value="F_box_assoc_1"/>
    <property type="match status" value="1"/>
</dbReference>
<evidence type="ECO:0000259" key="2">
    <source>
        <dbReference type="Pfam" id="PF08268"/>
    </source>
</evidence>
<dbReference type="PANTHER" id="PTHR31672:SF13">
    <property type="entry name" value="F-BOX PROTEIN CPR30-LIKE"/>
    <property type="match status" value="1"/>
</dbReference>
<dbReference type="Proteomes" id="UP000187203">
    <property type="component" value="Unassembled WGS sequence"/>
</dbReference>
<dbReference type="OrthoDB" id="5314306at2759"/>
<dbReference type="InterPro" id="IPR017451">
    <property type="entry name" value="F-box-assoc_interact_dom"/>
</dbReference>